<dbReference type="Pfam" id="PF02223">
    <property type="entry name" value="Thymidylate_kin"/>
    <property type="match status" value="1"/>
</dbReference>
<proteinExistence type="predicted"/>
<dbReference type="RefSeq" id="WP_100905758.1">
    <property type="nucleotide sequence ID" value="NZ_CP017766.1"/>
</dbReference>
<keyword evidence="1" id="KW-0812">Transmembrane</keyword>
<evidence type="ECO:0000313" key="3">
    <source>
        <dbReference type="EMBL" id="AUB55777.1"/>
    </source>
</evidence>
<keyword evidence="1" id="KW-0472">Membrane</keyword>
<name>A0A2H4VQH8_9EURY</name>
<dbReference type="EMBL" id="CP017768">
    <property type="protein sequence ID" value="AUB60359.1"/>
    <property type="molecule type" value="Genomic_DNA"/>
</dbReference>
<dbReference type="AlphaFoldDB" id="A0A2H4VQH8"/>
<dbReference type="Gene3D" id="3.40.50.300">
    <property type="entry name" value="P-loop containing nucleotide triphosphate hydrolases"/>
    <property type="match status" value="1"/>
</dbReference>
<reference evidence="5 6" key="1">
    <citation type="submission" date="2016-10" db="EMBL/GenBank/DDBJ databases">
        <title>Comparative genomics between deep and shallow subseafloor isolates.</title>
        <authorList>
            <person name="Ishii S."/>
            <person name="Miller J.R."/>
            <person name="Sutton G."/>
            <person name="Suzuki S."/>
            <person name="Methe B."/>
            <person name="Inagaki F."/>
            <person name="Imachi H."/>
        </authorList>
    </citation>
    <scope>NUCLEOTIDE SEQUENCE [LARGE SCALE GENOMIC DNA]</scope>
    <source>
        <strain evidence="4 5">A8p</strain>
        <strain evidence="3 6">MO-MB1</strain>
    </source>
</reference>
<accession>A0A2H4VCF9</accession>
<keyword evidence="4" id="KW-0418">Kinase</keyword>
<gene>
    <name evidence="3" type="ORF">BK007_07045</name>
    <name evidence="4" type="ORF">BK009_06450</name>
</gene>
<feature type="transmembrane region" description="Helical" evidence="1">
    <location>
        <begin position="86"/>
        <end position="109"/>
    </location>
</feature>
<dbReference type="InterPro" id="IPR039430">
    <property type="entry name" value="Thymidylate_kin-like_dom"/>
</dbReference>
<feature type="domain" description="Thymidylate kinase-like" evidence="2">
    <location>
        <begin position="6"/>
        <end position="178"/>
    </location>
</feature>
<dbReference type="Proteomes" id="UP000232631">
    <property type="component" value="Chromosome"/>
</dbReference>
<evidence type="ECO:0000313" key="6">
    <source>
        <dbReference type="Proteomes" id="UP000232806"/>
    </source>
</evidence>
<dbReference type="GO" id="GO:0016301">
    <property type="term" value="F:kinase activity"/>
    <property type="evidence" value="ECO:0007669"/>
    <property type="project" value="UniProtKB-KW"/>
</dbReference>
<accession>A0A2H4VQH8</accession>
<protein>
    <submittedName>
        <fullName evidence="4">Thymidylate kinase</fullName>
    </submittedName>
</protein>
<evidence type="ECO:0000256" key="1">
    <source>
        <dbReference type="SAM" id="Phobius"/>
    </source>
</evidence>
<keyword evidence="1" id="KW-1133">Transmembrane helix</keyword>
<keyword evidence="5" id="KW-1185">Reference proteome</keyword>
<dbReference type="KEGG" id="msub:BK009_06450"/>
<organism evidence="4 5">
    <name type="scientific">Methanobacterium subterraneum</name>
    <dbReference type="NCBI Taxonomy" id="59277"/>
    <lineage>
        <taxon>Archaea</taxon>
        <taxon>Methanobacteriati</taxon>
        <taxon>Methanobacteriota</taxon>
        <taxon>Methanomada group</taxon>
        <taxon>Methanobacteria</taxon>
        <taxon>Methanobacteriales</taxon>
        <taxon>Methanobacteriaceae</taxon>
        <taxon>Methanobacterium</taxon>
    </lineage>
</organism>
<evidence type="ECO:0000259" key="2">
    <source>
        <dbReference type="Pfam" id="PF02223"/>
    </source>
</evidence>
<sequence length="189" mass="21794">MRFIIIDGLDGSGKSTQAKFIEKRYISRGEGVILREHPSIDNSYGLKAKKALLGRGKLNRIKASIYYALDVIRSVRKYKGKSDNIIMVRYLMGLAYLPLPLAQLLYSFFTRILPTSQYMFFLDLEVEESLRRMSSREETEMFENRDDLIKVREKALKLAQGWYIINTAGSIGEVNQKINEILDELDKPC</sequence>
<dbReference type="OrthoDB" id="43083at2157"/>
<dbReference type="InterPro" id="IPR027417">
    <property type="entry name" value="P-loop_NTPase"/>
</dbReference>
<evidence type="ECO:0000313" key="4">
    <source>
        <dbReference type="EMBL" id="AUB60359.1"/>
    </source>
</evidence>
<evidence type="ECO:0000313" key="5">
    <source>
        <dbReference type="Proteomes" id="UP000232631"/>
    </source>
</evidence>
<keyword evidence="4" id="KW-0808">Transferase</keyword>
<dbReference type="EMBL" id="CP017766">
    <property type="protein sequence ID" value="AUB55777.1"/>
    <property type="molecule type" value="Genomic_DNA"/>
</dbReference>
<dbReference type="SUPFAM" id="SSF52540">
    <property type="entry name" value="P-loop containing nucleoside triphosphate hydrolases"/>
    <property type="match status" value="1"/>
</dbReference>
<dbReference type="Proteomes" id="UP000232806">
    <property type="component" value="Chromosome"/>
</dbReference>
<dbReference type="GeneID" id="35126115"/>